<dbReference type="InterPro" id="IPR002902">
    <property type="entry name" value="GNK2"/>
</dbReference>
<evidence type="ECO:0000256" key="3">
    <source>
        <dbReference type="ARBA" id="ARBA00022729"/>
    </source>
</evidence>
<dbReference type="Pfam" id="PF01657">
    <property type="entry name" value="Stress-antifung"/>
    <property type="match status" value="3"/>
</dbReference>
<dbReference type="PROSITE" id="PS51473">
    <property type="entry name" value="GNK2"/>
    <property type="match status" value="3"/>
</dbReference>
<reference evidence="7 8" key="1">
    <citation type="submission" date="2021-05" db="EMBL/GenBank/DDBJ databases">
        <title>Genome Assembly of Synthetic Allotetraploid Brassica napus Reveals Homoeologous Exchanges between Subgenomes.</title>
        <authorList>
            <person name="Davis J.T."/>
        </authorList>
    </citation>
    <scope>NUCLEOTIDE SEQUENCE [LARGE SCALE GENOMIC DNA]</scope>
    <source>
        <strain evidence="8">cv. Da-Ae</strain>
        <tissue evidence="7">Seedling</tissue>
    </source>
</reference>
<feature type="domain" description="Gnk2-homologous" evidence="6">
    <location>
        <begin position="446"/>
        <end position="574"/>
    </location>
</feature>
<dbReference type="Proteomes" id="UP000824890">
    <property type="component" value="Unassembled WGS sequence"/>
</dbReference>
<evidence type="ECO:0000256" key="5">
    <source>
        <dbReference type="ARBA" id="ARBA00038515"/>
    </source>
</evidence>
<sequence>MHEKNPVPTNYNNTFSMHNPNNARGDAKLFAMRAMDSRIIFYAAGEKKLGKNKLYAMVQCLEHIKDCKSCLTWSISKIFENNNIKQGGRVLGTECDVRDLFRAYELCLESFSAQLACKPHTVQLQAWGFYECVNTQAFNFLEKPRGSDPEVKGEAELAMVLVEAMTIIFKAVAMTLHYRNHYLRKKSITMKFSYSLSKRFSLPILILQFLIIHSVSSLNLTNEYLNHKCFLNQGKYKSGSQYEENLNWIFDDIRTSPYALTGFSHLSVEKTPADFVAVTSQCRGDIYESKCRTCIDTVISGFRKRCPSNKGGIIWYDQCLLYINTIKEKDPAPTNYKNIFSMHNPNNVRGDAKLFAMRVMDFFSELTLKVKKTTKYSLIFYAAGEKKLGKNKLYAMVQCLQLTMDCKGCLTWSILKLFENNEIKQGARVLGTDCDLSVSSLNLTNEYLNHKCLNQGKYNSGSEYENNLNSIFHDFSTSDYAETGFLDASLGKTTADSVTLTLQCLQCRGDSYRSNCRKCVDTAISGEWNNYQISGIRCEIRSGSTPNIQKRCPSNKGGIVWYDQCLLYITTIKEKSPFKINYENIFSMHNPDNVREDAKLFAMRVRDFFSELTLKVKKITNNGLLNFYSAGEKKLGKNKLYAMVQCIELTRDCKSCLAWSITKLFKNNDIKQGGRVLGTNCNV</sequence>
<comment type="similarity">
    <text evidence="5">Belongs to the cysteine-rich repeat secretory protein family.</text>
</comment>
<protein>
    <recommendedName>
        <fullName evidence="6">Gnk2-homologous domain-containing protein</fullName>
    </recommendedName>
</protein>
<dbReference type="EMBL" id="JAGKQM010000011">
    <property type="protein sequence ID" value="KAH0901984.1"/>
    <property type="molecule type" value="Genomic_DNA"/>
</dbReference>
<dbReference type="Pfam" id="PF25110">
    <property type="entry name" value="TPR_ESP1"/>
    <property type="match status" value="1"/>
</dbReference>
<accession>A0ABQ8BAZ5</accession>
<evidence type="ECO:0000256" key="2">
    <source>
        <dbReference type="ARBA" id="ARBA00022525"/>
    </source>
</evidence>
<keyword evidence="2" id="KW-0964">Secreted</keyword>
<keyword evidence="4" id="KW-0677">Repeat</keyword>
<dbReference type="Gene3D" id="3.30.430.20">
    <property type="entry name" value="Gnk2 domain, C-X8-C-X2-C motif"/>
    <property type="match status" value="5"/>
</dbReference>
<dbReference type="InterPro" id="IPR038408">
    <property type="entry name" value="GNK2_sf"/>
</dbReference>
<evidence type="ECO:0000313" key="8">
    <source>
        <dbReference type="Proteomes" id="UP000824890"/>
    </source>
</evidence>
<comment type="subcellular location">
    <subcellularLocation>
        <location evidence="1">Secreted</location>
    </subcellularLocation>
</comment>
<feature type="domain" description="Gnk2-homologous" evidence="6">
    <location>
        <begin position="582"/>
        <end position="683"/>
    </location>
</feature>
<comment type="caution">
    <text evidence="7">The sequence shown here is derived from an EMBL/GenBank/DDBJ whole genome shotgun (WGS) entry which is preliminary data.</text>
</comment>
<proteinExistence type="inferred from homology"/>
<evidence type="ECO:0000313" key="7">
    <source>
        <dbReference type="EMBL" id="KAH0901984.1"/>
    </source>
</evidence>
<gene>
    <name evidence="7" type="ORF">HID58_041487</name>
</gene>
<organism evidence="7 8">
    <name type="scientific">Brassica napus</name>
    <name type="common">Rape</name>
    <dbReference type="NCBI Taxonomy" id="3708"/>
    <lineage>
        <taxon>Eukaryota</taxon>
        <taxon>Viridiplantae</taxon>
        <taxon>Streptophyta</taxon>
        <taxon>Embryophyta</taxon>
        <taxon>Tracheophyta</taxon>
        <taxon>Spermatophyta</taxon>
        <taxon>Magnoliopsida</taxon>
        <taxon>eudicotyledons</taxon>
        <taxon>Gunneridae</taxon>
        <taxon>Pentapetalae</taxon>
        <taxon>rosids</taxon>
        <taxon>malvids</taxon>
        <taxon>Brassicales</taxon>
        <taxon>Brassicaceae</taxon>
        <taxon>Brassiceae</taxon>
        <taxon>Brassica</taxon>
    </lineage>
</organism>
<evidence type="ECO:0000256" key="4">
    <source>
        <dbReference type="ARBA" id="ARBA00022737"/>
    </source>
</evidence>
<keyword evidence="8" id="KW-1185">Reference proteome</keyword>
<dbReference type="InterPro" id="IPR056933">
    <property type="entry name" value="TPR_ESP1"/>
</dbReference>
<feature type="non-terminal residue" evidence="7">
    <location>
        <position position="683"/>
    </location>
</feature>
<name>A0ABQ8BAZ5_BRANA</name>
<dbReference type="InterPro" id="IPR050581">
    <property type="entry name" value="CRR_secretory_protein"/>
</dbReference>
<evidence type="ECO:0000259" key="6">
    <source>
        <dbReference type="PROSITE" id="PS51473"/>
    </source>
</evidence>
<dbReference type="CDD" id="cd23509">
    <property type="entry name" value="Gnk2-like"/>
    <property type="match status" value="5"/>
</dbReference>
<keyword evidence="3" id="KW-0732">Signal</keyword>
<evidence type="ECO:0000256" key="1">
    <source>
        <dbReference type="ARBA" id="ARBA00004613"/>
    </source>
</evidence>
<dbReference type="PANTHER" id="PTHR32411:SF56">
    <property type="entry name" value="GNK2-HOMOLOGOUS DOMAIN-CONTAINING PROTEIN"/>
    <property type="match status" value="1"/>
</dbReference>
<feature type="domain" description="Gnk2-homologous" evidence="6">
    <location>
        <begin position="224"/>
        <end position="328"/>
    </location>
</feature>
<dbReference type="PANTHER" id="PTHR32411">
    <property type="entry name" value="CYSTEINE-RICH REPEAT SECRETORY PROTEIN 38-RELATED"/>
    <property type="match status" value="1"/>
</dbReference>